<evidence type="ECO:0000313" key="2">
    <source>
        <dbReference type="EMBL" id="GGR58480.1"/>
    </source>
</evidence>
<dbReference type="EMBL" id="BMSX01000036">
    <property type="protein sequence ID" value="GGR58480.1"/>
    <property type="molecule type" value="Genomic_DNA"/>
</dbReference>
<reference evidence="2" key="1">
    <citation type="journal article" date="2014" name="Int. J. Syst. Evol. Microbiol.">
        <title>Complete genome sequence of Corynebacterium casei LMG S-19264T (=DSM 44701T), isolated from a smear-ripened cheese.</title>
        <authorList>
            <consortium name="US DOE Joint Genome Institute (JGI-PGF)"/>
            <person name="Walter F."/>
            <person name="Albersmeier A."/>
            <person name="Kalinowski J."/>
            <person name="Ruckert C."/>
        </authorList>
    </citation>
    <scope>NUCLEOTIDE SEQUENCE</scope>
    <source>
        <strain evidence="2">JCM 4346</strain>
    </source>
</reference>
<dbReference type="InterPro" id="IPR005025">
    <property type="entry name" value="FMN_Rdtase-like_dom"/>
</dbReference>
<keyword evidence="3" id="KW-1185">Reference proteome</keyword>
<comment type="caution">
    <text evidence="2">The sequence shown here is derived from an EMBL/GenBank/DDBJ whole genome shotgun (WGS) entry which is preliminary data.</text>
</comment>
<gene>
    <name evidence="2" type="ORF">GCM10010251_89030</name>
</gene>
<sequence>MRELSGWRLNFSCSLKKKSACGRTGERAGFGAVATLLIVHHTPSPNCQAMFESVVSGATDPEIQGVRVLRRAALAATASDVLEADGFLLGTPANLGYMSGALKHFFDQIYYPCLDTTRGRPFAYYVHGGNDVTGAVRGIEAITTGLGWRRAAEPVTVTGEPGKADLEACWELGATTAAGLME</sequence>
<proteinExistence type="predicted"/>
<feature type="domain" description="NADPH-dependent FMN reductase-like" evidence="1">
    <location>
        <begin position="72"/>
        <end position="130"/>
    </location>
</feature>
<dbReference type="Pfam" id="PF03358">
    <property type="entry name" value="FMN_red"/>
    <property type="match status" value="1"/>
</dbReference>
<evidence type="ECO:0000313" key="3">
    <source>
        <dbReference type="Proteomes" id="UP000658320"/>
    </source>
</evidence>
<dbReference type="SUPFAM" id="SSF52218">
    <property type="entry name" value="Flavoproteins"/>
    <property type="match status" value="1"/>
</dbReference>
<dbReference type="GO" id="GO:0016491">
    <property type="term" value="F:oxidoreductase activity"/>
    <property type="evidence" value="ECO:0007669"/>
    <property type="project" value="InterPro"/>
</dbReference>
<dbReference type="InterPro" id="IPR029039">
    <property type="entry name" value="Flavoprotein-like_sf"/>
</dbReference>
<dbReference type="Proteomes" id="UP000658320">
    <property type="component" value="Unassembled WGS sequence"/>
</dbReference>
<protein>
    <submittedName>
        <fullName evidence="2">Flavodoxin</fullName>
    </submittedName>
</protein>
<evidence type="ECO:0000259" key="1">
    <source>
        <dbReference type="Pfam" id="PF03358"/>
    </source>
</evidence>
<reference evidence="2" key="2">
    <citation type="submission" date="2020-09" db="EMBL/GenBank/DDBJ databases">
        <authorList>
            <person name="Sun Q."/>
            <person name="Ohkuma M."/>
        </authorList>
    </citation>
    <scope>NUCLEOTIDE SEQUENCE</scope>
    <source>
        <strain evidence="2">JCM 4346</strain>
    </source>
</reference>
<organism evidence="2 3">
    <name type="scientific">Streptomyces aurantiogriseus</name>
    <dbReference type="NCBI Taxonomy" id="66870"/>
    <lineage>
        <taxon>Bacteria</taxon>
        <taxon>Bacillati</taxon>
        <taxon>Actinomycetota</taxon>
        <taxon>Actinomycetes</taxon>
        <taxon>Kitasatosporales</taxon>
        <taxon>Streptomycetaceae</taxon>
        <taxon>Streptomyces</taxon>
    </lineage>
</organism>
<name>A0A918KZL4_9ACTN</name>
<dbReference type="Gene3D" id="3.40.50.360">
    <property type="match status" value="1"/>
</dbReference>
<dbReference type="AlphaFoldDB" id="A0A918KZL4"/>
<accession>A0A918KZL4</accession>